<accession>A0A397J6H3</accession>
<evidence type="ECO:0008006" key="3">
    <source>
        <dbReference type="Google" id="ProtNLM"/>
    </source>
</evidence>
<proteinExistence type="predicted"/>
<dbReference type="InterPro" id="IPR036915">
    <property type="entry name" value="Cyclin-like_sf"/>
</dbReference>
<evidence type="ECO:0000313" key="1">
    <source>
        <dbReference type="EMBL" id="RHZ82318.1"/>
    </source>
</evidence>
<dbReference type="GO" id="GO:0000307">
    <property type="term" value="C:cyclin-dependent protein kinase holoenzyme complex"/>
    <property type="evidence" value="ECO:0007669"/>
    <property type="project" value="TreeGrafter"/>
</dbReference>
<dbReference type="GO" id="GO:0019901">
    <property type="term" value="F:protein kinase binding"/>
    <property type="evidence" value="ECO:0007669"/>
    <property type="project" value="InterPro"/>
</dbReference>
<organism evidence="1 2">
    <name type="scientific">Diversispora epigaea</name>
    <dbReference type="NCBI Taxonomy" id="1348612"/>
    <lineage>
        <taxon>Eukaryota</taxon>
        <taxon>Fungi</taxon>
        <taxon>Fungi incertae sedis</taxon>
        <taxon>Mucoromycota</taxon>
        <taxon>Glomeromycotina</taxon>
        <taxon>Glomeromycetes</taxon>
        <taxon>Diversisporales</taxon>
        <taxon>Diversisporaceae</taxon>
        <taxon>Diversispora</taxon>
    </lineage>
</organism>
<keyword evidence="2" id="KW-1185">Reference proteome</keyword>
<dbReference type="GO" id="GO:0016538">
    <property type="term" value="F:cyclin-dependent protein serine/threonine kinase regulator activity"/>
    <property type="evidence" value="ECO:0007669"/>
    <property type="project" value="TreeGrafter"/>
</dbReference>
<dbReference type="InterPro" id="IPR013922">
    <property type="entry name" value="Cyclin_PHO80-like"/>
</dbReference>
<dbReference type="Proteomes" id="UP000266861">
    <property type="component" value="Unassembled WGS sequence"/>
</dbReference>
<comment type="caution">
    <text evidence="1">The sequence shown here is derived from an EMBL/GenBank/DDBJ whole genome shotgun (WGS) entry which is preliminary data.</text>
</comment>
<dbReference type="OrthoDB" id="244495at2759"/>
<dbReference type="GO" id="GO:0005634">
    <property type="term" value="C:nucleus"/>
    <property type="evidence" value="ECO:0007669"/>
    <property type="project" value="TreeGrafter"/>
</dbReference>
<dbReference type="EMBL" id="PQFF01000102">
    <property type="protein sequence ID" value="RHZ82318.1"/>
    <property type="molecule type" value="Genomic_DNA"/>
</dbReference>
<dbReference type="PANTHER" id="PTHR15615:SF27">
    <property type="entry name" value="PHO85 CYCLIN CLG1"/>
    <property type="match status" value="1"/>
</dbReference>
<dbReference type="CDD" id="cd20557">
    <property type="entry name" value="CYCLIN_ScPCL1-like"/>
    <property type="match status" value="1"/>
</dbReference>
<reference evidence="1 2" key="1">
    <citation type="submission" date="2018-08" db="EMBL/GenBank/DDBJ databases">
        <title>Genome and evolution of the arbuscular mycorrhizal fungus Diversispora epigaea (formerly Glomus versiforme) and its bacterial endosymbionts.</title>
        <authorList>
            <person name="Sun X."/>
            <person name="Fei Z."/>
            <person name="Harrison M."/>
        </authorList>
    </citation>
    <scope>NUCLEOTIDE SEQUENCE [LARGE SCALE GENOMIC DNA]</scope>
    <source>
        <strain evidence="1 2">IT104</strain>
    </source>
</reference>
<dbReference type="AlphaFoldDB" id="A0A397J6H3"/>
<gene>
    <name evidence="1" type="ORF">Glove_109g422</name>
</gene>
<sequence>MQNHTSNKRATKSTPQVLGELSANVTFKMWSWKKYGSYRSANIHFKKFCTEMISRSPISETTVFLSLKYVQRYIKKGNNLNFTDEYQLFTIALMLANKWHNDMIYANKFWAEISHIAKVDIDKLEISFLKSLNFKMHITGEKYSFWLNCLKNFHLTGKLEYLFAIKIRKTISFVPSLPEPGFSHKQTIDAEVIGPLVGFERNIFVSHYTKEYKLFA</sequence>
<name>A0A397J6H3_9GLOM</name>
<protein>
    <recommendedName>
        <fullName evidence="3">Cyclin N-terminal domain-containing protein</fullName>
    </recommendedName>
</protein>
<dbReference type="Gene3D" id="1.10.472.10">
    <property type="entry name" value="Cyclin-like"/>
    <property type="match status" value="1"/>
</dbReference>
<dbReference type="Pfam" id="PF08613">
    <property type="entry name" value="Cyclin"/>
    <property type="match status" value="1"/>
</dbReference>
<dbReference type="PANTHER" id="PTHR15615">
    <property type="match status" value="1"/>
</dbReference>
<dbReference type="SUPFAM" id="SSF47954">
    <property type="entry name" value="Cyclin-like"/>
    <property type="match status" value="1"/>
</dbReference>
<dbReference type="STRING" id="1348612.A0A397J6H3"/>
<evidence type="ECO:0000313" key="2">
    <source>
        <dbReference type="Proteomes" id="UP000266861"/>
    </source>
</evidence>